<protein>
    <submittedName>
        <fullName evidence="4">Short chain dehydrogenase</fullName>
    </submittedName>
</protein>
<keyword evidence="2" id="KW-0560">Oxidoreductase</keyword>
<dbReference type="PRINTS" id="PR00080">
    <property type="entry name" value="SDRFAMILY"/>
</dbReference>
<evidence type="ECO:0000313" key="5">
    <source>
        <dbReference type="Proteomes" id="UP000001190"/>
    </source>
</evidence>
<sequence length="278" mass="30096">MDEATPARQLLTDRVAVVTGGAGGIGAATSRLFAQHGAQVVIADIDAELAHRTVDEIGGAAWVVGTDVRDADQVSALAQRVLDRYGRVDILVNNVGHWLRHPGNFVDTDPQLWDELYRVNLHHVLLATHAFLPAMIEQHGGAIVNVSSVEGLRGYPEDPVYAAFKAAVIHFTRSLAVQVGNHGVRINAIAPDVTESLQVPYSQWLSDAEQTQWPGWVPVGRMGVPEDQARVILFLACELSAFVTGHTIPTDGGTAAAGGWFRSSRRPDREWTNRPIAP</sequence>
<dbReference type="KEGG" id="mmi:MMAR_2592"/>
<dbReference type="OrthoDB" id="4350228at2"/>
<keyword evidence="5" id="KW-1185">Reference proteome</keyword>
<evidence type="ECO:0000256" key="3">
    <source>
        <dbReference type="SAM" id="MobiDB-lite"/>
    </source>
</evidence>
<dbReference type="Pfam" id="PF13561">
    <property type="entry name" value="adh_short_C2"/>
    <property type="match status" value="1"/>
</dbReference>
<dbReference type="Gene3D" id="3.40.50.720">
    <property type="entry name" value="NAD(P)-binding Rossmann-like Domain"/>
    <property type="match status" value="1"/>
</dbReference>
<proteinExistence type="inferred from homology"/>
<evidence type="ECO:0000313" key="4">
    <source>
        <dbReference type="EMBL" id="ACC41038.1"/>
    </source>
</evidence>
<dbReference type="NCBIfam" id="NF005559">
    <property type="entry name" value="PRK07231.1"/>
    <property type="match status" value="1"/>
</dbReference>
<dbReference type="InterPro" id="IPR002347">
    <property type="entry name" value="SDR_fam"/>
</dbReference>
<dbReference type="PANTHER" id="PTHR42760">
    <property type="entry name" value="SHORT-CHAIN DEHYDROGENASES/REDUCTASES FAMILY MEMBER"/>
    <property type="match status" value="1"/>
</dbReference>
<dbReference type="STRING" id="216594.MMAR_2592"/>
<dbReference type="RefSeq" id="WP_012394317.1">
    <property type="nucleotide sequence ID" value="NC_010612.1"/>
</dbReference>
<evidence type="ECO:0000256" key="2">
    <source>
        <dbReference type="ARBA" id="ARBA00023002"/>
    </source>
</evidence>
<comment type="similarity">
    <text evidence="1">Belongs to the short-chain dehydrogenases/reductases (SDR) family.</text>
</comment>
<feature type="region of interest" description="Disordered" evidence="3">
    <location>
        <begin position="254"/>
        <end position="278"/>
    </location>
</feature>
<evidence type="ECO:0000256" key="1">
    <source>
        <dbReference type="ARBA" id="ARBA00006484"/>
    </source>
</evidence>
<dbReference type="AlphaFoldDB" id="B2HS08"/>
<accession>B2HS08</accession>
<dbReference type="GO" id="GO:0016616">
    <property type="term" value="F:oxidoreductase activity, acting on the CH-OH group of donors, NAD or NADP as acceptor"/>
    <property type="evidence" value="ECO:0007669"/>
    <property type="project" value="TreeGrafter"/>
</dbReference>
<dbReference type="HOGENOM" id="CLU_010194_1_0_11"/>
<dbReference type="eggNOG" id="COG1028">
    <property type="taxonomic scope" value="Bacteria"/>
</dbReference>
<dbReference type="CDD" id="cd05233">
    <property type="entry name" value="SDR_c"/>
    <property type="match status" value="1"/>
</dbReference>
<reference evidence="4 5" key="1">
    <citation type="journal article" date="2008" name="Genome Res.">
        <title>Insights from the complete genome sequence of Mycobacterium marinum on the evolution of Mycobacterium tuberculosis.</title>
        <authorList>
            <person name="Stinear T.P."/>
            <person name="Seemann T."/>
            <person name="Harrison P.F."/>
            <person name="Jenkin G.A."/>
            <person name="Davies J.K."/>
            <person name="Johnson P.D."/>
            <person name="Abdellah Z."/>
            <person name="Arrowsmith C."/>
            <person name="Chillingworth T."/>
            <person name="Churcher C."/>
            <person name="Clarke K."/>
            <person name="Cronin A."/>
            <person name="Davis P."/>
            <person name="Goodhead I."/>
            <person name="Holroyd N."/>
            <person name="Jagels K."/>
            <person name="Lord A."/>
            <person name="Moule S."/>
            <person name="Mungall K."/>
            <person name="Norbertczak H."/>
            <person name="Quail M.A."/>
            <person name="Rabbinowitsch E."/>
            <person name="Walker D."/>
            <person name="White B."/>
            <person name="Whitehead S."/>
            <person name="Small P.L."/>
            <person name="Brosch R."/>
            <person name="Ramakrishnan L."/>
            <person name="Fischbach M.A."/>
            <person name="Parkhill J."/>
            <person name="Cole S.T."/>
        </authorList>
    </citation>
    <scope>NUCLEOTIDE SEQUENCE [LARGE SCALE GENOMIC DNA]</scope>
    <source>
        <strain evidence="5">ATCC BAA-535 / M</strain>
    </source>
</reference>
<dbReference type="EMBL" id="CP000854">
    <property type="protein sequence ID" value="ACC41038.1"/>
    <property type="molecule type" value="Genomic_DNA"/>
</dbReference>
<gene>
    <name evidence="4" type="ordered locus">MMAR_2592</name>
</gene>
<dbReference type="FunFam" id="3.40.50.720:FF:000084">
    <property type="entry name" value="Short-chain dehydrogenase reductase"/>
    <property type="match status" value="1"/>
</dbReference>
<dbReference type="Proteomes" id="UP000001190">
    <property type="component" value="Chromosome"/>
</dbReference>
<name>B2HS08_MYCMM</name>
<dbReference type="InterPro" id="IPR036291">
    <property type="entry name" value="NAD(P)-bd_dom_sf"/>
</dbReference>
<dbReference type="SUPFAM" id="SSF51735">
    <property type="entry name" value="NAD(P)-binding Rossmann-fold domains"/>
    <property type="match status" value="1"/>
</dbReference>
<dbReference type="PRINTS" id="PR00081">
    <property type="entry name" value="GDHRDH"/>
</dbReference>
<organism evidence="4 5">
    <name type="scientific">Mycobacterium marinum (strain ATCC BAA-535 / M)</name>
    <dbReference type="NCBI Taxonomy" id="216594"/>
    <lineage>
        <taxon>Bacteria</taxon>
        <taxon>Bacillati</taxon>
        <taxon>Actinomycetota</taxon>
        <taxon>Actinomycetes</taxon>
        <taxon>Mycobacteriales</taxon>
        <taxon>Mycobacteriaceae</taxon>
        <taxon>Mycobacterium</taxon>
        <taxon>Mycobacterium ulcerans group</taxon>
    </lineage>
</organism>